<protein>
    <submittedName>
        <fullName evidence="6">ATP-binding cassette domain-containing protein</fullName>
    </submittedName>
</protein>
<dbReference type="SMART" id="SM00382">
    <property type="entry name" value="AAA"/>
    <property type="match status" value="1"/>
</dbReference>
<keyword evidence="2" id="KW-0813">Transport</keyword>
<keyword evidence="3" id="KW-0547">Nucleotide-binding</keyword>
<evidence type="ECO:0000256" key="2">
    <source>
        <dbReference type="ARBA" id="ARBA00022448"/>
    </source>
</evidence>
<dbReference type="InterPro" id="IPR027417">
    <property type="entry name" value="P-loop_NTPase"/>
</dbReference>
<proteinExistence type="inferred from homology"/>
<comment type="similarity">
    <text evidence="1">Belongs to the ABC transporter superfamily.</text>
</comment>
<dbReference type="PROSITE" id="PS50893">
    <property type="entry name" value="ABC_TRANSPORTER_2"/>
    <property type="match status" value="1"/>
</dbReference>
<dbReference type="PROSITE" id="PS00211">
    <property type="entry name" value="ABC_TRANSPORTER_1"/>
    <property type="match status" value="1"/>
</dbReference>
<accession>A0ABY9KYE3</accession>
<dbReference type="Proteomes" id="UP001180087">
    <property type="component" value="Chromosome"/>
</dbReference>
<dbReference type="EMBL" id="CP129113">
    <property type="protein sequence ID" value="WLV25889.1"/>
    <property type="molecule type" value="Genomic_DNA"/>
</dbReference>
<evidence type="ECO:0000256" key="3">
    <source>
        <dbReference type="ARBA" id="ARBA00022741"/>
    </source>
</evidence>
<evidence type="ECO:0000259" key="5">
    <source>
        <dbReference type="PROSITE" id="PS50893"/>
    </source>
</evidence>
<dbReference type="GO" id="GO:0005524">
    <property type="term" value="F:ATP binding"/>
    <property type="evidence" value="ECO:0007669"/>
    <property type="project" value="UniProtKB-KW"/>
</dbReference>
<evidence type="ECO:0000313" key="6">
    <source>
        <dbReference type="EMBL" id="WLV25889.1"/>
    </source>
</evidence>
<keyword evidence="4 6" id="KW-0067">ATP-binding</keyword>
<dbReference type="Pfam" id="PF00005">
    <property type="entry name" value="ABC_tran"/>
    <property type="match status" value="1"/>
</dbReference>
<feature type="domain" description="ABC transporter" evidence="5">
    <location>
        <begin position="2"/>
        <end position="237"/>
    </location>
</feature>
<name>A0ABY9KYE3_9BACI</name>
<dbReference type="SUPFAM" id="SSF52540">
    <property type="entry name" value="P-loop containing nucleoside triphosphate hydrolases"/>
    <property type="match status" value="1"/>
</dbReference>
<dbReference type="InterPro" id="IPR003593">
    <property type="entry name" value="AAA+_ATPase"/>
</dbReference>
<evidence type="ECO:0000256" key="4">
    <source>
        <dbReference type="ARBA" id="ARBA00022840"/>
    </source>
</evidence>
<sequence length="352" mass="40513">MIEFKNVSKSYNRNDYAVKKMNLTIERGELVTLIGPSGCGKTTSLKMINRLIQPTDGDILIDNKNIKEYDIHELRWNIGYVLQQIALFPHMTIEQNINIVPDLKKWDFSRKSDRTRELMDMIGLNPDEYLKRYPDELSGGQQQRVGVIRALAADPDIILMDEPFSALDPISRKQLQEDVRRLQQEIKKTIVFVTHDIKEAVTLGDRICLMRNGIVEQCDTPEKMMALPTNDFVANFINDANSIWNRKIGDLADNSVARPYIVYMEDMVDSHDQDFRIVINTEEKYEYLIYKGKKVDFRPICVNTSIEESVGRIQEIELPLYPVVRQGVLVGAINERNILDYLKNQGEAGALQ</sequence>
<keyword evidence="7" id="KW-1185">Reference proteome</keyword>
<dbReference type="RefSeq" id="WP_348029679.1">
    <property type="nucleotide sequence ID" value="NZ_CP129113.1"/>
</dbReference>
<dbReference type="InterPro" id="IPR017871">
    <property type="entry name" value="ABC_transporter-like_CS"/>
</dbReference>
<evidence type="ECO:0000313" key="7">
    <source>
        <dbReference type="Proteomes" id="UP001180087"/>
    </source>
</evidence>
<organism evidence="6 7">
    <name type="scientific">Aciduricibacillus chroicocephali</name>
    <dbReference type="NCBI Taxonomy" id="3054939"/>
    <lineage>
        <taxon>Bacteria</taxon>
        <taxon>Bacillati</taxon>
        <taxon>Bacillota</taxon>
        <taxon>Bacilli</taxon>
        <taxon>Bacillales</taxon>
        <taxon>Bacillaceae</taxon>
        <taxon>Aciduricibacillus</taxon>
    </lineage>
</organism>
<reference evidence="6" key="1">
    <citation type="submission" date="2023-06" db="EMBL/GenBank/DDBJ databases">
        <title>A Treasure from Seagulls: Isolation and Description of Aciduricobacillus qingdaonensis gen. nov., sp. nov., a Rare Obligately Uric Acid-utilizing Member in the Family Bacillaceae.</title>
        <authorList>
            <person name="Liu W."/>
            <person name="Wang B."/>
        </authorList>
    </citation>
    <scope>NUCLEOTIDE SEQUENCE</scope>
    <source>
        <strain evidence="6">44XB</strain>
    </source>
</reference>
<gene>
    <name evidence="6" type="ORF">QR721_06735</name>
</gene>
<dbReference type="InterPro" id="IPR003439">
    <property type="entry name" value="ABC_transporter-like_ATP-bd"/>
</dbReference>
<dbReference type="Gene3D" id="3.40.50.300">
    <property type="entry name" value="P-loop containing nucleotide triphosphate hydrolases"/>
    <property type="match status" value="1"/>
</dbReference>
<dbReference type="PANTHER" id="PTHR43117">
    <property type="entry name" value="OSMOPROTECTANT IMPORT ATP-BINDING PROTEIN OSMV"/>
    <property type="match status" value="1"/>
</dbReference>
<dbReference type="PANTHER" id="PTHR43117:SF4">
    <property type="entry name" value="OSMOPROTECTANT IMPORT ATP-BINDING PROTEIN OSMV"/>
    <property type="match status" value="1"/>
</dbReference>
<evidence type="ECO:0000256" key="1">
    <source>
        <dbReference type="ARBA" id="ARBA00005417"/>
    </source>
</evidence>